<keyword evidence="2" id="KW-1133">Transmembrane helix</keyword>
<feature type="transmembrane region" description="Helical" evidence="2">
    <location>
        <begin position="156"/>
        <end position="179"/>
    </location>
</feature>
<evidence type="ECO:0000256" key="1">
    <source>
        <dbReference type="SAM" id="MobiDB-lite"/>
    </source>
</evidence>
<sequence length="211" mass="24721">MERSSFRESWLETGEELRCVDRWQQLRWQFQAWFRETTDPVVLQSPWLRRSTGKALCVCWMCAHFVTWSLELMRSLTHPRFREWGYFSMYDSIWCMIGLCLSALIAATAALSRRETLRLSLLVAAGISWSHVLLRFRWLGKQTVGDDTLMLNNFVILTHCNMHPLGLLLAVILSFGMLLPPILQLQDRRPRQGRDKVAGPRQTEPRRVSER</sequence>
<keyword evidence="2" id="KW-0472">Membrane</keyword>
<reference evidence="3 4" key="1">
    <citation type="submission" date="2024-02" db="EMBL/GenBank/DDBJ databases">
        <authorList>
            <person name="Chen Y."/>
            <person name="Shah S."/>
            <person name="Dougan E. K."/>
            <person name="Thang M."/>
            <person name="Chan C."/>
        </authorList>
    </citation>
    <scope>NUCLEOTIDE SEQUENCE [LARGE SCALE GENOMIC DNA]</scope>
</reference>
<keyword evidence="2" id="KW-0812">Transmembrane</keyword>
<dbReference type="Proteomes" id="UP001642484">
    <property type="component" value="Unassembled WGS sequence"/>
</dbReference>
<evidence type="ECO:0000256" key="2">
    <source>
        <dbReference type="SAM" id="Phobius"/>
    </source>
</evidence>
<feature type="region of interest" description="Disordered" evidence="1">
    <location>
        <begin position="189"/>
        <end position="211"/>
    </location>
</feature>
<comment type="caution">
    <text evidence="3">The sequence shown here is derived from an EMBL/GenBank/DDBJ whole genome shotgun (WGS) entry which is preliminary data.</text>
</comment>
<evidence type="ECO:0000313" key="3">
    <source>
        <dbReference type="EMBL" id="CAK9101862.1"/>
    </source>
</evidence>
<proteinExistence type="predicted"/>
<name>A0ABP0RML8_9DINO</name>
<feature type="transmembrane region" description="Helical" evidence="2">
    <location>
        <begin position="93"/>
        <end position="112"/>
    </location>
</feature>
<dbReference type="EMBL" id="CAXAMN010026276">
    <property type="protein sequence ID" value="CAK9101862.1"/>
    <property type="molecule type" value="Genomic_DNA"/>
</dbReference>
<protein>
    <submittedName>
        <fullName evidence="3">Uncharacterized protein</fullName>
    </submittedName>
</protein>
<evidence type="ECO:0000313" key="4">
    <source>
        <dbReference type="Proteomes" id="UP001642484"/>
    </source>
</evidence>
<gene>
    <name evidence="3" type="ORF">CCMP2556_LOCUS47999</name>
</gene>
<feature type="transmembrane region" description="Helical" evidence="2">
    <location>
        <begin position="119"/>
        <end position="136"/>
    </location>
</feature>
<keyword evidence="4" id="KW-1185">Reference proteome</keyword>
<accession>A0ABP0RML8</accession>
<organism evidence="3 4">
    <name type="scientific">Durusdinium trenchii</name>
    <dbReference type="NCBI Taxonomy" id="1381693"/>
    <lineage>
        <taxon>Eukaryota</taxon>
        <taxon>Sar</taxon>
        <taxon>Alveolata</taxon>
        <taxon>Dinophyceae</taxon>
        <taxon>Suessiales</taxon>
        <taxon>Symbiodiniaceae</taxon>
        <taxon>Durusdinium</taxon>
    </lineage>
</organism>